<reference evidence="1 2" key="1">
    <citation type="submission" date="2014-04" db="EMBL/GenBank/DDBJ databases">
        <authorList>
            <consortium name="DOE Joint Genome Institute"/>
            <person name="Kuo A."/>
            <person name="Martino E."/>
            <person name="Perotto S."/>
            <person name="Kohler A."/>
            <person name="Nagy L.G."/>
            <person name="Floudas D."/>
            <person name="Copeland A."/>
            <person name="Barry K.W."/>
            <person name="Cichocki N."/>
            <person name="Veneault-Fourrey C."/>
            <person name="LaButti K."/>
            <person name="Lindquist E.A."/>
            <person name="Lipzen A."/>
            <person name="Lundell T."/>
            <person name="Morin E."/>
            <person name="Murat C."/>
            <person name="Sun H."/>
            <person name="Tunlid A."/>
            <person name="Henrissat B."/>
            <person name="Grigoriev I.V."/>
            <person name="Hibbett D.S."/>
            <person name="Martin F."/>
            <person name="Nordberg H.P."/>
            <person name="Cantor M.N."/>
            <person name="Hua S.X."/>
        </authorList>
    </citation>
    <scope>NUCLEOTIDE SEQUENCE [LARGE SCALE GENOMIC DNA]</scope>
    <source>
        <strain evidence="1 2">Zn</strain>
    </source>
</reference>
<dbReference type="Proteomes" id="UP000054321">
    <property type="component" value="Unassembled WGS sequence"/>
</dbReference>
<dbReference type="InterPro" id="IPR012349">
    <property type="entry name" value="Split_barrel_FMN-bd"/>
</dbReference>
<evidence type="ECO:0000313" key="1">
    <source>
        <dbReference type="EMBL" id="KIM98154.1"/>
    </source>
</evidence>
<keyword evidence="2" id="KW-1185">Reference proteome</keyword>
<dbReference type="OrthoDB" id="444432at2759"/>
<dbReference type="SUPFAM" id="SSF50475">
    <property type="entry name" value="FMN-binding split barrel"/>
    <property type="match status" value="1"/>
</dbReference>
<dbReference type="Pfam" id="PF12900">
    <property type="entry name" value="Pyridox_ox_2"/>
    <property type="match status" value="1"/>
</dbReference>
<evidence type="ECO:0000313" key="2">
    <source>
        <dbReference type="Proteomes" id="UP000054321"/>
    </source>
</evidence>
<dbReference type="PANTHER" id="PTHR34071:SF2">
    <property type="entry name" value="FLAVIN-NUCLEOTIDE-BINDING PROTEIN"/>
    <property type="match status" value="1"/>
</dbReference>
<protein>
    <recommendedName>
        <fullName evidence="3">Flavin-nucleotide-binding protein</fullName>
    </recommendedName>
</protein>
<reference evidence="2" key="2">
    <citation type="submission" date="2015-01" db="EMBL/GenBank/DDBJ databases">
        <title>Evolutionary Origins and Diversification of the Mycorrhizal Mutualists.</title>
        <authorList>
            <consortium name="DOE Joint Genome Institute"/>
            <consortium name="Mycorrhizal Genomics Consortium"/>
            <person name="Kohler A."/>
            <person name="Kuo A."/>
            <person name="Nagy L.G."/>
            <person name="Floudas D."/>
            <person name="Copeland A."/>
            <person name="Barry K.W."/>
            <person name="Cichocki N."/>
            <person name="Veneault-Fourrey C."/>
            <person name="LaButti K."/>
            <person name="Lindquist E.A."/>
            <person name="Lipzen A."/>
            <person name="Lundell T."/>
            <person name="Morin E."/>
            <person name="Murat C."/>
            <person name="Riley R."/>
            <person name="Ohm R."/>
            <person name="Sun H."/>
            <person name="Tunlid A."/>
            <person name="Henrissat B."/>
            <person name="Grigoriev I.V."/>
            <person name="Hibbett D.S."/>
            <person name="Martin F."/>
        </authorList>
    </citation>
    <scope>NUCLEOTIDE SEQUENCE [LARGE SCALE GENOMIC DNA]</scope>
    <source>
        <strain evidence="2">Zn</strain>
    </source>
</reference>
<sequence length="264" mass="29169">MEYPKEARNTVNRKGKMRGKYDLETVHSIIQQARVVHVSFTPFPDDPFPVILPMIGIMGSYARPSAGLDEPQECYLHGYVSSRIMNVTKQTVVDGKLGLPVCVAASRVDGLVLALSPNAHSYNYRSAVLFGYATPVTDVGEKLWAMEQITNKVVPNRWENTRVPPNAAEMSSTQILKVTVQNASAKVRDGPPGDELVDLKDDDVRGRVWAGYVPMVEQLLDPVASSYNRVGEVPAHVKEYIEVANQEELDYANKLVGVVKNATE</sequence>
<dbReference type="STRING" id="913774.A0A0C3H493"/>
<name>A0A0C3H493_OIDMZ</name>
<dbReference type="Gene3D" id="2.30.110.10">
    <property type="entry name" value="Electron Transport, Fmn-binding Protein, Chain A"/>
    <property type="match status" value="1"/>
</dbReference>
<evidence type="ECO:0008006" key="3">
    <source>
        <dbReference type="Google" id="ProtNLM"/>
    </source>
</evidence>
<dbReference type="InParanoid" id="A0A0C3H493"/>
<organism evidence="1 2">
    <name type="scientific">Oidiodendron maius (strain Zn)</name>
    <dbReference type="NCBI Taxonomy" id="913774"/>
    <lineage>
        <taxon>Eukaryota</taxon>
        <taxon>Fungi</taxon>
        <taxon>Dikarya</taxon>
        <taxon>Ascomycota</taxon>
        <taxon>Pezizomycotina</taxon>
        <taxon>Leotiomycetes</taxon>
        <taxon>Leotiomycetes incertae sedis</taxon>
        <taxon>Myxotrichaceae</taxon>
        <taxon>Oidiodendron</taxon>
    </lineage>
</organism>
<gene>
    <name evidence="1" type="ORF">OIDMADRAFT_129005</name>
</gene>
<dbReference type="AlphaFoldDB" id="A0A0C3H493"/>
<dbReference type="EMBL" id="KN832881">
    <property type="protein sequence ID" value="KIM98154.1"/>
    <property type="molecule type" value="Genomic_DNA"/>
</dbReference>
<proteinExistence type="predicted"/>
<dbReference type="HOGENOM" id="CLU_067890_0_0_1"/>
<dbReference type="InterPro" id="IPR024747">
    <property type="entry name" value="Pyridox_Oxase-rel"/>
</dbReference>
<dbReference type="PANTHER" id="PTHR34071">
    <property type="entry name" value="5-NITROIMIDAZOLE ANTIBIOTICS RESISTANCE PROTEIN, NIMA-FAMILY-RELATED PROTEIN-RELATED"/>
    <property type="match status" value="1"/>
</dbReference>
<accession>A0A0C3H493</accession>